<keyword evidence="3" id="KW-1185">Reference proteome</keyword>
<accession>A0A7W9FDH9</accession>
<sequence length="70" mass="8089">MSEYIRKSSRQDLGNQGQTWEQISKVPPFQRPKPIFDRPMEITVGMLRGLRMVDETVIVYGGPPKQAREN</sequence>
<evidence type="ECO:0000313" key="3">
    <source>
        <dbReference type="Proteomes" id="UP000545037"/>
    </source>
</evidence>
<protein>
    <submittedName>
        <fullName evidence="2">Uncharacterized protein</fullName>
    </submittedName>
</protein>
<name>A0A7W9FDH9_9CAUL</name>
<dbReference type="AlphaFoldDB" id="A0A7W9FDH9"/>
<reference evidence="2 3" key="1">
    <citation type="submission" date="2020-08" db="EMBL/GenBank/DDBJ databases">
        <title>Genomic Encyclopedia of Type Strains, Phase IV (KMG-IV): sequencing the most valuable type-strain genomes for metagenomic binning, comparative biology and taxonomic classification.</title>
        <authorList>
            <person name="Goeker M."/>
        </authorList>
    </citation>
    <scope>NUCLEOTIDE SEQUENCE [LARGE SCALE GENOMIC DNA]</scope>
    <source>
        <strain evidence="2 3">DSM 4737</strain>
    </source>
</reference>
<feature type="region of interest" description="Disordered" evidence="1">
    <location>
        <begin position="1"/>
        <end position="35"/>
    </location>
</feature>
<evidence type="ECO:0000313" key="2">
    <source>
        <dbReference type="EMBL" id="MBB5745240.1"/>
    </source>
</evidence>
<feature type="compositionally biased region" description="Basic and acidic residues" evidence="1">
    <location>
        <begin position="1"/>
        <end position="10"/>
    </location>
</feature>
<gene>
    <name evidence="2" type="ORF">GGR13_000812</name>
</gene>
<proteinExistence type="predicted"/>
<evidence type="ECO:0000256" key="1">
    <source>
        <dbReference type="SAM" id="MobiDB-lite"/>
    </source>
</evidence>
<organism evidence="2 3">
    <name type="scientific">Brevundimonas variabilis</name>
    <dbReference type="NCBI Taxonomy" id="74312"/>
    <lineage>
        <taxon>Bacteria</taxon>
        <taxon>Pseudomonadati</taxon>
        <taxon>Pseudomonadota</taxon>
        <taxon>Alphaproteobacteria</taxon>
        <taxon>Caulobacterales</taxon>
        <taxon>Caulobacteraceae</taxon>
        <taxon>Brevundimonas</taxon>
    </lineage>
</organism>
<feature type="compositionally biased region" description="Polar residues" evidence="1">
    <location>
        <begin position="11"/>
        <end position="22"/>
    </location>
</feature>
<dbReference type="Proteomes" id="UP000545037">
    <property type="component" value="Unassembled WGS sequence"/>
</dbReference>
<comment type="caution">
    <text evidence="2">The sequence shown here is derived from an EMBL/GenBank/DDBJ whole genome shotgun (WGS) entry which is preliminary data.</text>
</comment>
<dbReference type="EMBL" id="JACHOR010000001">
    <property type="protein sequence ID" value="MBB5745240.1"/>
    <property type="molecule type" value="Genomic_DNA"/>
</dbReference>